<dbReference type="RefSeq" id="WP_138674508.1">
    <property type="nucleotide sequence ID" value="NZ_PNBW01000121.1"/>
</dbReference>
<evidence type="ECO:0000313" key="2">
    <source>
        <dbReference type="Proteomes" id="UP000307164"/>
    </source>
</evidence>
<dbReference type="EMBL" id="PNBW01000121">
    <property type="protein sequence ID" value="TMO70885.1"/>
    <property type="molecule type" value="Genomic_DNA"/>
</dbReference>
<accession>A0ABY2VT26</accession>
<protein>
    <recommendedName>
        <fullName evidence="3">Chitin-binding type-3 domain-containing protein</fullName>
    </recommendedName>
</protein>
<reference evidence="2" key="1">
    <citation type="submission" date="2019-06" db="EMBL/GenBank/DDBJ databases">
        <title>Co-occurence of chitin degradation, pigmentation and bioactivity in marine Pseudoalteromonas.</title>
        <authorList>
            <person name="Sonnenschein E.C."/>
            <person name="Bech P.K."/>
        </authorList>
    </citation>
    <scope>NUCLEOTIDE SEQUENCE [LARGE SCALE GENOMIC DNA]</scope>
    <source>
        <strain evidence="2">S3895</strain>
    </source>
</reference>
<name>A0ABY2VT26_9GAMM</name>
<keyword evidence="2" id="KW-1185">Reference proteome</keyword>
<organism evidence="1 2">
    <name type="scientific">Pseudoalteromonas aurantia</name>
    <dbReference type="NCBI Taxonomy" id="43654"/>
    <lineage>
        <taxon>Bacteria</taxon>
        <taxon>Pseudomonadati</taxon>
        <taxon>Pseudomonadota</taxon>
        <taxon>Gammaproteobacteria</taxon>
        <taxon>Alteromonadales</taxon>
        <taxon>Pseudoalteromonadaceae</taxon>
        <taxon>Pseudoalteromonas</taxon>
    </lineage>
</organism>
<proteinExistence type="predicted"/>
<sequence length="1119" mass="122014">MTLEKTLSNVALEAAKHADLANQLIEGVKDGIDTIEVVSQNHSIMDDWRTKTGKVAFKDLAGNTHQVDTLATIIADAEKINPNPHVMTKAQFDALRDIRKKQYAGSGFVEWGKCYQPEGRWSPKWINNGLYQSALSTGYTNELLMGSQGTSPQGVSNTDYPESVIDGVTHKLSLINSSNLDLMNRIKFPAAPDGTKTYDSATGVVTEHASAAEAFGMLAKDAALHVSDRLTGHSYVNGATSFHLVDNTSNDSGYIDIRLDLTVGVTYEISIVSDNPITSGAYQSRIRDASDGTNIASFSNENAAGTHTARFIAPAAGHSILLYTHDTTTNYSAFSIRPVTEQVITSRKDLVFLESWHERIADKDVVYPLGNVQYGANSYDGIGLLNNLVAQGYSAFGEWDANTKGYGAKWSSMSEVNRTKLLANPAHNIYYDPEAKAYIQVRYRIRVVEGLGDDWGNIKSINDDLRYGPGVTAMVKPHGMLTSLAQDISTDSGGDGYGIYTWSDRDWGGHTRRGKDPSTFNASNSDGKFGYRNKCFAMPIALVQRMNQGAYHPSYNPMGCSTFISSGGDATVHWYDEKLNEPSRTSDCFNVATGVYPFTRGVAYGDSNRDFSGKLKQAHVNGSVITGRSDQYKFYDAIYAGQVEDLRLNANKLDVNQLREESMRKAVAGEMRGKGKVPFTSPPTLGSANGQTDGWGLYFHDALPASNFFAIVYGVSGYSESSFDIGASVSVVANDGQILTGVVFNITSTKVECRLKPDWTFSHRVYTTSDITGWYIIPSYFLSPEFDSLPWVDIIGDPERIAVTFPDGVVGQWIPQFPGSVQTWNLNRKLNGSRFQKILWTTNDGSTWDPDDTAAGWSFSSVTNNVSIGTSSRIVSLLVYETSSNFTEPSTNSVVLGDVGKVHTSADNFVSQSNRLTPSLIGKIGKDNQDGNQLRSNSVTNAPLTSYSKLWHSNKVTHNPITLRKPVNDSPAVKALPTVTEKGGLLYLQFHGAELKYDTPTIVQITLNNSEIKATKGTIYRVASDVNSPLAGGVWYCNTNTSAAFDDITWSKNSDGNIGAGGSVSDPNIYFIPHYVAGWGDDQTIPIVNGEDVKTDLNGNTVKVFCHHTQIPIGIAHHG</sequence>
<dbReference type="Proteomes" id="UP000307164">
    <property type="component" value="Unassembled WGS sequence"/>
</dbReference>
<evidence type="ECO:0000313" key="1">
    <source>
        <dbReference type="EMBL" id="TMO70885.1"/>
    </source>
</evidence>
<evidence type="ECO:0008006" key="3">
    <source>
        <dbReference type="Google" id="ProtNLM"/>
    </source>
</evidence>
<comment type="caution">
    <text evidence="1">The sequence shown here is derived from an EMBL/GenBank/DDBJ whole genome shotgun (WGS) entry which is preliminary data.</text>
</comment>
<gene>
    <name evidence="1" type="ORF">CWC20_19090</name>
</gene>